<protein>
    <submittedName>
        <fullName evidence="2">Uncharacterized protein</fullName>
    </submittedName>
</protein>
<keyword evidence="1" id="KW-1133">Transmembrane helix</keyword>
<dbReference type="Proteomes" id="UP000305948">
    <property type="component" value="Unassembled WGS sequence"/>
</dbReference>
<dbReference type="AlphaFoldDB" id="A0A5C3MZG7"/>
<dbReference type="PANTHER" id="PTHR35043">
    <property type="entry name" value="TRANSCRIPTION FACTOR DOMAIN-CONTAINING PROTEIN"/>
    <property type="match status" value="1"/>
</dbReference>
<keyword evidence="1" id="KW-0812">Transmembrane</keyword>
<feature type="transmembrane region" description="Helical" evidence="1">
    <location>
        <begin position="375"/>
        <end position="396"/>
    </location>
</feature>
<dbReference type="PANTHER" id="PTHR35043:SF7">
    <property type="entry name" value="TRANSCRIPTION FACTOR DOMAIN-CONTAINING PROTEIN"/>
    <property type="match status" value="1"/>
</dbReference>
<accession>A0A5C3MZG7</accession>
<organism evidence="2 3">
    <name type="scientific">Heliocybe sulcata</name>
    <dbReference type="NCBI Taxonomy" id="5364"/>
    <lineage>
        <taxon>Eukaryota</taxon>
        <taxon>Fungi</taxon>
        <taxon>Dikarya</taxon>
        <taxon>Basidiomycota</taxon>
        <taxon>Agaricomycotina</taxon>
        <taxon>Agaricomycetes</taxon>
        <taxon>Gloeophyllales</taxon>
        <taxon>Gloeophyllaceae</taxon>
        <taxon>Heliocybe</taxon>
    </lineage>
</organism>
<feature type="transmembrane region" description="Helical" evidence="1">
    <location>
        <begin position="80"/>
        <end position="98"/>
    </location>
</feature>
<reference evidence="2 3" key="1">
    <citation type="journal article" date="2019" name="Nat. Ecol. Evol.">
        <title>Megaphylogeny resolves global patterns of mushroom evolution.</title>
        <authorList>
            <person name="Varga T."/>
            <person name="Krizsan K."/>
            <person name="Foldi C."/>
            <person name="Dima B."/>
            <person name="Sanchez-Garcia M."/>
            <person name="Sanchez-Ramirez S."/>
            <person name="Szollosi G.J."/>
            <person name="Szarkandi J.G."/>
            <person name="Papp V."/>
            <person name="Albert L."/>
            <person name="Andreopoulos W."/>
            <person name="Angelini C."/>
            <person name="Antonin V."/>
            <person name="Barry K.W."/>
            <person name="Bougher N.L."/>
            <person name="Buchanan P."/>
            <person name="Buyck B."/>
            <person name="Bense V."/>
            <person name="Catcheside P."/>
            <person name="Chovatia M."/>
            <person name="Cooper J."/>
            <person name="Damon W."/>
            <person name="Desjardin D."/>
            <person name="Finy P."/>
            <person name="Geml J."/>
            <person name="Haridas S."/>
            <person name="Hughes K."/>
            <person name="Justo A."/>
            <person name="Karasinski D."/>
            <person name="Kautmanova I."/>
            <person name="Kiss B."/>
            <person name="Kocsube S."/>
            <person name="Kotiranta H."/>
            <person name="LaButti K.M."/>
            <person name="Lechner B.E."/>
            <person name="Liimatainen K."/>
            <person name="Lipzen A."/>
            <person name="Lukacs Z."/>
            <person name="Mihaltcheva S."/>
            <person name="Morgado L.N."/>
            <person name="Niskanen T."/>
            <person name="Noordeloos M.E."/>
            <person name="Ohm R.A."/>
            <person name="Ortiz-Santana B."/>
            <person name="Ovrebo C."/>
            <person name="Racz N."/>
            <person name="Riley R."/>
            <person name="Savchenko A."/>
            <person name="Shiryaev A."/>
            <person name="Soop K."/>
            <person name="Spirin V."/>
            <person name="Szebenyi C."/>
            <person name="Tomsovsky M."/>
            <person name="Tulloss R.E."/>
            <person name="Uehling J."/>
            <person name="Grigoriev I.V."/>
            <person name="Vagvolgyi C."/>
            <person name="Papp T."/>
            <person name="Martin F.M."/>
            <person name="Miettinen O."/>
            <person name="Hibbett D.S."/>
            <person name="Nagy L.G."/>
        </authorList>
    </citation>
    <scope>NUCLEOTIDE SEQUENCE [LARGE SCALE GENOMIC DNA]</scope>
    <source>
        <strain evidence="2 3">OMC1185</strain>
    </source>
</reference>
<name>A0A5C3MZG7_9AGAM</name>
<dbReference type="OrthoDB" id="9451547at2759"/>
<sequence length="464" mass="52838">MLANCTLNTTIPVIHPLPIPTQVFETTTDNICYDIRNCRTTLNILWSCLATIFACTWVAIHPNIPPRGEHWFRRLGRQVITTIIAIIAPELIVCWAAKQYFASKRLAQRFKAYGFTHTHGFFVTMGGFVLYDRAEPVQRLTQELMRSENHILVMKYNFWSRPSPTCPIPRVTEEEIKNMSKGDWFSKCLALFQTTWFIMQCIGRGVQKLPLTELELATCAFAVLNVVTYGLWWNKPKSVDCPVAIRRHIPSSNTPTSRTWGRNSFKDLVGWFKSTKNTFSDVQLLAKHIWGNAGMLLYNNNWLLVPLLPLSPFVQVLVGGETPEGQQSVGTYYSGDLGNKDLLAVQVILVACSTIFGAIHCMAWSFEFESHLVQILWRSCSLVIAVFPITEFGLWMVVRDPNFSIWFTYSDTCRGYLGRLLMVICLLVYITARITLLVLAFMQLASLPLGAYQTVSWTNFIPHI</sequence>
<gene>
    <name evidence="2" type="ORF">OE88DRAFT_1749602</name>
</gene>
<evidence type="ECO:0000313" key="3">
    <source>
        <dbReference type="Proteomes" id="UP000305948"/>
    </source>
</evidence>
<dbReference type="EMBL" id="ML213513">
    <property type="protein sequence ID" value="TFK50303.1"/>
    <property type="molecule type" value="Genomic_DNA"/>
</dbReference>
<feature type="transmembrane region" description="Helical" evidence="1">
    <location>
        <begin position="343"/>
        <end position="363"/>
    </location>
</feature>
<keyword evidence="3" id="KW-1185">Reference proteome</keyword>
<feature type="transmembrane region" description="Helical" evidence="1">
    <location>
        <begin position="416"/>
        <end position="441"/>
    </location>
</feature>
<keyword evidence="1" id="KW-0472">Membrane</keyword>
<proteinExistence type="predicted"/>
<evidence type="ECO:0000313" key="2">
    <source>
        <dbReference type="EMBL" id="TFK50303.1"/>
    </source>
</evidence>
<feature type="transmembrane region" description="Helical" evidence="1">
    <location>
        <begin position="42"/>
        <end position="60"/>
    </location>
</feature>
<evidence type="ECO:0000256" key="1">
    <source>
        <dbReference type="SAM" id="Phobius"/>
    </source>
</evidence>